<dbReference type="SFLD" id="SFLDG01278">
    <property type="entry name" value="biotin_synthase_like"/>
    <property type="match status" value="1"/>
</dbReference>
<evidence type="ECO:0000256" key="13">
    <source>
        <dbReference type="HAMAP-Rule" id="MF_01694"/>
    </source>
</evidence>
<dbReference type="GO" id="GO:0051539">
    <property type="term" value="F:4 iron, 4 sulfur cluster binding"/>
    <property type="evidence" value="ECO:0007669"/>
    <property type="project" value="UniProtKB-KW"/>
</dbReference>
<evidence type="ECO:0000256" key="6">
    <source>
        <dbReference type="ARBA" id="ARBA00022691"/>
    </source>
</evidence>
<dbReference type="NCBIfam" id="NF006308">
    <property type="entry name" value="PRK08508.1"/>
    <property type="match status" value="1"/>
</dbReference>
<proteinExistence type="inferred from homology"/>
<evidence type="ECO:0000256" key="5">
    <source>
        <dbReference type="ARBA" id="ARBA00022679"/>
    </source>
</evidence>
<dbReference type="SFLD" id="SFLDG01060">
    <property type="entry name" value="BATS_domain_containing"/>
    <property type="match status" value="1"/>
</dbReference>
<protein>
    <recommendedName>
        <fullName evidence="3 13">Biotin synthase</fullName>
        <ecNumber evidence="3 13">2.8.1.6</ecNumber>
    </recommendedName>
</protein>
<evidence type="ECO:0000256" key="11">
    <source>
        <dbReference type="ARBA" id="ARBA00023014"/>
    </source>
</evidence>
<feature type="binding site" evidence="13 14">
    <location>
        <position position="60"/>
    </location>
    <ligand>
        <name>[2Fe-2S] cluster</name>
        <dbReference type="ChEBI" id="CHEBI:190135"/>
    </ligand>
</feature>
<dbReference type="InterPro" id="IPR002684">
    <property type="entry name" value="Biotin_synth/BioAB"/>
</dbReference>
<dbReference type="Pfam" id="PF04055">
    <property type="entry name" value="Radical_SAM"/>
    <property type="match status" value="1"/>
</dbReference>
<dbReference type="GO" id="GO:0009102">
    <property type="term" value="P:biotin biosynthetic process"/>
    <property type="evidence" value="ECO:0007669"/>
    <property type="project" value="UniProtKB-UniRule"/>
</dbReference>
<dbReference type="PIRSF" id="PIRSF001619">
    <property type="entry name" value="Biotin_synth"/>
    <property type="match status" value="1"/>
</dbReference>
<dbReference type="InterPro" id="IPR058240">
    <property type="entry name" value="rSAM_sf"/>
</dbReference>
<dbReference type="SMART" id="SM00876">
    <property type="entry name" value="BATS"/>
    <property type="match status" value="1"/>
</dbReference>
<comment type="caution">
    <text evidence="13">Lacks conserved residue(s) required for the propagation of feature annotation.</text>
</comment>
<evidence type="ECO:0000256" key="2">
    <source>
        <dbReference type="ARBA" id="ARBA00010765"/>
    </source>
</evidence>
<gene>
    <name evidence="13" type="primary">bioB</name>
    <name evidence="16" type="ORF">SAMN05660197_0257</name>
</gene>
<dbReference type="SFLD" id="SFLDS00029">
    <property type="entry name" value="Radical_SAM"/>
    <property type="match status" value="1"/>
</dbReference>
<dbReference type="AlphaFoldDB" id="A0A1W1WQN2"/>
<dbReference type="GO" id="GO:0051537">
    <property type="term" value="F:2 iron, 2 sulfur cluster binding"/>
    <property type="evidence" value="ECO:0007669"/>
    <property type="project" value="UniProtKB-KW"/>
</dbReference>
<evidence type="ECO:0000313" key="16">
    <source>
        <dbReference type="EMBL" id="SMC08505.1"/>
    </source>
</evidence>
<accession>A0A1W1WQN2</accession>
<organism evidence="16 17">
    <name type="scientific">Nitratiruptor tergarcus DSM 16512</name>
    <dbReference type="NCBI Taxonomy" id="1069081"/>
    <lineage>
        <taxon>Bacteria</taxon>
        <taxon>Pseudomonadati</taxon>
        <taxon>Campylobacterota</taxon>
        <taxon>Epsilonproteobacteria</taxon>
        <taxon>Nautiliales</taxon>
        <taxon>Nitratiruptoraceae</taxon>
        <taxon>Nitratiruptor</taxon>
    </lineage>
</organism>
<comment type="pathway">
    <text evidence="1 13">Cofactor biosynthesis; biotin biosynthesis; biotin from 7,8-diaminononanoate: step 2/2.</text>
</comment>
<feature type="binding site" evidence="13 14">
    <location>
        <position position="20"/>
    </location>
    <ligand>
        <name>[4Fe-4S] cluster</name>
        <dbReference type="ChEBI" id="CHEBI:49883"/>
        <note>4Fe-4S-S-AdoMet</note>
    </ligand>
</feature>
<keyword evidence="4 13" id="KW-0004">4Fe-4S</keyword>
<keyword evidence="11 13" id="KW-0411">Iron-sulfur</keyword>
<dbReference type="EMBL" id="FWWZ01000001">
    <property type="protein sequence ID" value="SMC08505.1"/>
    <property type="molecule type" value="Genomic_DNA"/>
</dbReference>
<comment type="function">
    <text evidence="13">Catalyzes the conversion of dethiobiotin (DTB) to biotin by the insertion of a sulfur atom into dethiobiotin via a radical-based mechanism.</text>
</comment>
<evidence type="ECO:0000256" key="3">
    <source>
        <dbReference type="ARBA" id="ARBA00012236"/>
    </source>
</evidence>
<dbReference type="InterPro" id="IPR013785">
    <property type="entry name" value="Aldolase_TIM"/>
</dbReference>
<dbReference type="InterPro" id="IPR024177">
    <property type="entry name" value="Biotin_synthase"/>
</dbReference>
<comment type="cofactor">
    <cofactor evidence="13">
        <name>[2Fe-2S] cluster</name>
        <dbReference type="ChEBI" id="CHEBI:190135"/>
    </cofactor>
    <text evidence="13">Binds 1 [2Fe-2S] cluster. The cluster is coordinated with 3 cysteines and 1 arginine.</text>
</comment>
<evidence type="ECO:0000256" key="7">
    <source>
        <dbReference type="ARBA" id="ARBA00022714"/>
    </source>
</evidence>
<feature type="binding site" evidence="13 14">
    <location>
        <position position="153"/>
    </location>
    <ligand>
        <name>[2Fe-2S] cluster</name>
        <dbReference type="ChEBI" id="CHEBI:190135"/>
    </ligand>
</feature>
<name>A0A1W1WQN2_9BACT</name>
<dbReference type="STRING" id="1069081.SAMN05660197_0257"/>
<comment type="subunit">
    <text evidence="13">Homodimer.</text>
</comment>
<dbReference type="Pfam" id="PF06968">
    <property type="entry name" value="BATS"/>
    <property type="match status" value="1"/>
</dbReference>
<sequence length="279" mass="30609">MKVYLCAISNISSGVCAEDCKFCTQSTKYHADIPRYKYKPIETIVQEAKKAKAAKAIGFCLVTAGRGIDDKILDFVTKAAYAVKKEVPDISLIGCNGTATLEQLKELKHAGIDNYNHNLESAKSFYPQICSTHSWEERYQTCLNAKEAGLNLCTGGIFGLGESKAQQDELIEQIASLEPMSVPLNFFHPNPALPLEQKTVDPSTALALIRQTRKKLPKALIMVAGGRELVFGKRWPAILEAGANAIVIGDYLTTKGEKPDRDLLTLQNLGYEIATSCHE</sequence>
<dbReference type="NCBIfam" id="TIGR00433">
    <property type="entry name" value="bioB"/>
    <property type="match status" value="1"/>
</dbReference>
<feature type="binding site" evidence="13 14">
    <location>
        <position position="16"/>
    </location>
    <ligand>
        <name>[4Fe-4S] cluster</name>
        <dbReference type="ChEBI" id="CHEBI:49883"/>
        <note>4Fe-4S-S-AdoMet</note>
    </ligand>
</feature>
<keyword evidence="10 13" id="KW-0408">Iron</keyword>
<keyword evidence="8 13" id="KW-0479">Metal-binding</keyword>
<comment type="catalytic activity">
    <reaction evidence="12 13">
        <text>(4R,5S)-dethiobiotin + (sulfur carrier)-SH + 2 reduced [2Fe-2S]-[ferredoxin] + 2 S-adenosyl-L-methionine = (sulfur carrier)-H + biotin + 2 5'-deoxyadenosine + 2 L-methionine + 2 oxidized [2Fe-2S]-[ferredoxin]</text>
        <dbReference type="Rhea" id="RHEA:22060"/>
        <dbReference type="Rhea" id="RHEA-COMP:10000"/>
        <dbReference type="Rhea" id="RHEA-COMP:10001"/>
        <dbReference type="Rhea" id="RHEA-COMP:14737"/>
        <dbReference type="Rhea" id="RHEA-COMP:14739"/>
        <dbReference type="ChEBI" id="CHEBI:17319"/>
        <dbReference type="ChEBI" id="CHEBI:29917"/>
        <dbReference type="ChEBI" id="CHEBI:33737"/>
        <dbReference type="ChEBI" id="CHEBI:33738"/>
        <dbReference type="ChEBI" id="CHEBI:57586"/>
        <dbReference type="ChEBI" id="CHEBI:57844"/>
        <dbReference type="ChEBI" id="CHEBI:59789"/>
        <dbReference type="ChEBI" id="CHEBI:64428"/>
        <dbReference type="ChEBI" id="CHEBI:149473"/>
        <dbReference type="EC" id="2.8.1.6"/>
    </reaction>
</comment>
<keyword evidence="9 13" id="KW-0093">Biotin biosynthesis</keyword>
<keyword evidence="5 13" id="KW-0808">Transferase</keyword>
<keyword evidence="7 13" id="KW-0001">2Fe-2S</keyword>
<dbReference type="PANTHER" id="PTHR22976:SF2">
    <property type="entry name" value="BIOTIN SYNTHASE, MITOCHONDRIAL"/>
    <property type="match status" value="1"/>
</dbReference>
<dbReference type="GO" id="GO:0005506">
    <property type="term" value="F:iron ion binding"/>
    <property type="evidence" value="ECO:0007669"/>
    <property type="project" value="UniProtKB-UniRule"/>
</dbReference>
<keyword evidence="6 13" id="KW-0949">S-adenosyl-L-methionine</keyword>
<comment type="cofactor">
    <cofactor evidence="14">
        <name>[2Fe-2S] cluster</name>
        <dbReference type="ChEBI" id="CHEBI:190135"/>
    </cofactor>
    <text evidence="14">Binds 1 [2Fe-2S] cluster. The cluster is coordinated with 3 cysteines and 1 arginine.</text>
</comment>
<dbReference type="Gene3D" id="3.20.20.70">
    <property type="entry name" value="Aldolase class I"/>
    <property type="match status" value="1"/>
</dbReference>
<dbReference type="RefSeq" id="WP_231988919.1">
    <property type="nucleotide sequence ID" value="NZ_AP026671.1"/>
</dbReference>
<dbReference type="SMART" id="SM00729">
    <property type="entry name" value="Elp3"/>
    <property type="match status" value="1"/>
</dbReference>
<dbReference type="SUPFAM" id="SSF102114">
    <property type="entry name" value="Radical SAM enzymes"/>
    <property type="match status" value="1"/>
</dbReference>
<evidence type="ECO:0000256" key="10">
    <source>
        <dbReference type="ARBA" id="ARBA00023004"/>
    </source>
</evidence>
<reference evidence="17" key="1">
    <citation type="submission" date="2017-04" db="EMBL/GenBank/DDBJ databases">
        <authorList>
            <person name="Varghese N."/>
            <person name="Submissions S."/>
        </authorList>
    </citation>
    <scope>NUCLEOTIDE SEQUENCE [LARGE SCALE GENOMIC DNA]</scope>
    <source>
        <strain evidence="17">DSM 16512</strain>
    </source>
</reference>
<dbReference type="UniPathway" id="UPA00078">
    <property type="reaction ID" value="UER00162"/>
</dbReference>
<evidence type="ECO:0000256" key="1">
    <source>
        <dbReference type="ARBA" id="ARBA00004942"/>
    </source>
</evidence>
<evidence type="ECO:0000256" key="14">
    <source>
        <dbReference type="PIRSR" id="PIRSR001619-1"/>
    </source>
</evidence>
<comment type="cofactor">
    <cofactor evidence="13 14">
        <name>[4Fe-4S] cluster</name>
        <dbReference type="ChEBI" id="CHEBI:49883"/>
    </cofactor>
    <text evidence="13 14">Binds 1 [4Fe-4S] cluster. The cluster is coordinated with 3 cysteines and an exchangeable S-adenosyl-L-methionine.</text>
</comment>
<feature type="binding site" evidence="13 14">
    <location>
        <position position="23"/>
    </location>
    <ligand>
        <name>[4Fe-4S] cluster</name>
        <dbReference type="ChEBI" id="CHEBI:49883"/>
        <note>4Fe-4S-S-AdoMet</note>
    </ligand>
</feature>
<dbReference type="InterPro" id="IPR007197">
    <property type="entry name" value="rSAM"/>
</dbReference>
<evidence type="ECO:0000313" key="17">
    <source>
        <dbReference type="Proteomes" id="UP000192602"/>
    </source>
</evidence>
<feature type="domain" description="Radical SAM core" evidence="15">
    <location>
        <begin position="1"/>
        <end position="227"/>
    </location>
</feature>
<dbReference type="PANTHER" id="PTHR22976">
    <property type="entry name" value="BIOTIN SYNTHASE"/>
    <property type="match status" value="1"/>
</dbReference>
<dbReference type="HAMAP" id="MF_01694">
    <property type="entry name" value="BioB"/>
    <property type="match status" value="1"/>
</dbReference>
<dbReference type="Proteomes" id="UP000192602">
    <property type="component" value="Unassembled WGS sequence"/>
</dbReference>
<evidence type="ECO:0000256" key="12">
    <source>
        <dbReference type="ARBA" id="ARBA00051157"/>
    </source>
</evidence>
<comment type="similarity">
    <text evidence="2 13">Belongs to the radical SAM superfamily. Biotin synthase family.</text>
</comment>
<dbReference type="GO" id="GO:0004076">
    <property type="term" value="F:biotin synthase activity"/>
    <property type="evidence" value="ECO:0007669"/>
    <property type="project" value="UniProtKB-UniRule"/>
</dbReference>
<dbReference type="EC" id="2.8.1.6" evidence="3 13"/>
<evidence type="ECO:0000256" key="4">
    <source>
        <dbReference type="ARBA" id="ARBA00022485"/>
    </source>
</evidence>
<dbReference type="InterPro" id="IPR006638">
    <property type="entry name" value="Elp3/MiaA/NifB-like_rSAM"/>
</dbReference>
<evidence type="ECO:0000256" key="9">
    <source>
        <dbReference type="ARBA" id="ARBA00022756"/>
    </source>
</evidence>
<dbReference type="PROSITE" id="PS51918">
    <property type="entry name" value="RADICAL_SAM"/>
    <property type="match status" value="1"/>
</dbReference>
<dbReference type="CDD" id="cd01335">
    <property type="entry name" value="Radical_SAM"/>
    <property type="match status" value="1"/>
</dbReference>
<keyword evidence="17" id="KW-1185">Reference proteome</keyword>
<evidence type="ECO:0000256" key="8">
    <source>
        <dbReference type="ARBA" id="ARBA00022723"/>
    </source>
</evidence>
<evidence type="ECO:0000259" key="15">
    <source>
        <dbReference type="PROSITE" id="PS51918"/>
    </source>
</evidence>
<dbReference type="InterPro" id="IPR010722">
    <property type="entry name" value="BATS_dom"/>
</dbReference>